<organism evidence="1 2">
    <name type="scientific">Gossypium gossypioides</name>
    <name type="common">Mexican cotton</name>
    <name type="synonym">Selera gossypioides</name>
    <dbReference type="NCBI Taxonomy" id="34282"/>
    <lineage>
        <taxon>Eukaryota</taxon>
        <taxon>Viridiplantae</taxon>
        <taxon>Streptophyta</taxon>
        <taxon>Embryophyta</taxon>
        <taxon>Tracheophyta</taxon>
        <taxon>Spermatophyta</taxon>
        <taxon>Magnoliopsida</taxon>
        <taxon>eudicotyledons</taxon>
        <taxon>Gunneridae</taxon>
        <taxon>Pentapetalae</taxon>
        <taxon>rosids</taxon>
        <taxon>malvids</taxon>
        <taxon>Malvales</taxon>
        <taxon>Malvaceae</taxon>
        <taxon>Malvoideae</taxon>
        <taxon>Gossypium</taxon>
    </lineage>
</organism>
<proteinExistence type="predicted"/>
<dbReference type="PANTHER" id="PTHR31286">
    <property type="entry name" value="GLYCINE-RICH CELL WALL STRUCTURAL PROTEIN 1.8-LIKE"/>
    <property type="match status" value="1"/>
</dbReference>
<accession>A0A7J9C4V5</accession>
<dbReference type="OrthoDB" id="998582at2759"/>
<comment type="caution">
    <text evidence="1">The sequence shown here is derived from an EMBL/GenBank/DDBJ whole genome shotgun (WGS) entry which is preliminary data.</text>
</comment>
<protein>
    <recommendedName>
        <fullName evidence="3">DUF4283 domain-containing protein</fullName>
    </recommendedName>
</protein>
<dbReference type="PANTHER" id="PTHR31286:SF153">
    <property type="entry name" value="DUF4283 DOMAIN PROTEIN"/>
    <property type="match status" value="1"/>
</dbReference>
<reference evidence="1 2" key="1">
    <citation type="journal article" date="2019" name="Genome Biol. Evol.">
        <title>Insights into the evolution of the New World diploid cottons (Gossypium, subgenus Houzingenia) based on genome sequencing.</title>
        <authorList>
            <person name="Grover C.E."/>
            <person name="Arick M.A. 2nd"/>
            <person name="Thrash A."/>
            <person name="Conover J.L."/>
            <person name="Sanders W.S."/>
            <person name="Peterson D.G."/>
            <person name="Frelichowski J.E."/>
            <person name="Scheffler J.A."/>
            <person name="Scheffler B.E."/>
            <person name="Wendel J.F."/>
        </authorList>
    </citation>
    <scope>NUCLEOTIDE SEQUENCE [LARGE SCALE GENOMIC DNA]</scope>
    <source>
        <strain evidence="1">5</strain>
        <tissue evidence="1">Leaf</tissue>
    </source>
</reference>
<dbReference type="AlphaFoldDB" id="A0A7J9C4V5"/>
<evidence type="ECO:0008006" key="3">
    <source>
        <dbReference type="Google" id="ProtNLM"/>
    </source>
</evidence>
<evidence type="ECO:0000313" key="1">
    <source>
        <dbReference type="EMBL" id="MBA0743437.1"/>
    </source>
</evidence>
<gene>
    <name evidence="1" type="ORF">Gogos_006115</name>
</gene>
<name>A0A7J9C4V5_GOSGO</name>
<dbReference type="InterPro" id="IPR040256">
    <property type="entry name" value="At4g02000-like"/>
</dbReference>
<dbReference type="Proteomes" id="UP000593579">
    <property type="component" value="Unassembled WGS sequence"/>
</dbReference>
<evidence type="ECO:0000313" key="2">
    <source>
        <dbReference type="Proteomes" id="UP000593579"/>
    </source>
</evidence>
<keyword evidence="2" id="KW-1185">Reference proteome</keyword>
<dbReference type="EMBL" id="JABEZY010000008">
    <property type="protein sequence ID" value="MBA0743437.1"/>
    <property type="molecule type" value="Genomic_DNA"/>
</dbReference>
<sequence length="195" mass="22759">MENELAELSLDEAEEEILQCNPFPGYEMHDGESLAFDKRGSDLKSGGKEISLLFLFRKMDLEHVQNGAPWTFNNHLLVFHRMDEGEDPPKVPLIYTWFWVQVHGVPLGFYFEGIAWQLRDFIGKFLEYDTKSLERGLQSYMRVRVEIDVRQPLKRLGHNDSFCKIWMAKGEEVVDMGWDLSLRAQSRRTLAMNSI</sequence>